<dbReference type="CDD" id="cd09179">
    <property type="entry name" value="PLDc_N_DEXD_a"/>
    <property type="match status" value="1"/>
</dbReference>
<name>A0A1Z4VA97_9CYAN</name>
<evidence type="ECO:0000256" key="2">
    <source>
        <dbReference type="ARBA" id="ARBA00022801"/>
    </source>
</evidence>
<dbReference type="AlphaFoldDB" id="A0A1Z4VA97"/>
<dbReference type="SMART" id="SM00490">
    <property type="entry name" value="HELICc"/>
    <property type="match status" value="1"/>
</dbReference>
<dbReference type="Pfam" id="PF00176">
    <property type="entry name" value="SNF2-rel_dom"/>
    <property type="match status" value="1"/>
</dbReference>
<evidence type="ECO:0000259" key="7">
    <source>
        <dbReference type="PROSITE" id="PS51194"/>
    </source>
</evidence>
<feature type="domain" description="Helicase C-terminal" evidence="7">
    <location>
        <begin position="761"/>
        <end position="931"/>
    </location>
</feature>
<reference evidence="8 9" key="1">
    <citation type="submission" date="2017-06" db="EMBL/GenBank/DDBJ databases">
        <title>Genome sequencing of cyanobaciteial culture collection at National Institute for Environmental Studies (NIES).</title>
        <authorList>
            <person name="Hirose Y."/>
            <person name="Shimura Y."/>
            <person name="Fujisawa T."/>
            <person name="Nakamura Y."/>
            <person name="Kawachi M."/>
        </authorList>
    </citation>
    <scope>NUCLEOTIDE SEQUENCE [LARGE SCALE GENOMIC DNA]</scope>
    <source>
        <strain evidence="8 9">NIES-806</strain>
    </source>
</reference>
<dbReference type="RefSeq" id="WP_096670832.1">
    <property type="nucleotide sequence ID" value="NZ_AP018316.1"/>
</dbReference>
<dbReference type="InterPro" id="IPR027417">
    <property type="entry name" value="P-loop_NTPase"/>
</dbReference>
<dbReference type="SMART" id="SM00487">
    <property type="entry name" value="DEXDc"/>
    <property type="match status" value="1"/>
</dbReference>
<dbReference type="GO" id="GO:0016787">
    <property type="term" value="F:hydrolase activity"/>
    <property type="evidence" value="ECO:0007669"/>
    <property type="project" value="UniProtKB-KW"/>
</dbReference>
<dbReference type="PROSITE" id="PS51194">
    <property type="entry name" value="HELICASE_CTER"/>
    <property type="match status" value="1"/>
</dbReference>
<feature type="region of interest" description="Disordered" evidence="5">
    <location>
        <begin position="242"/>
        <end position="271"/>
    </location>
</feature>
<keyword evidence="9" id="KW-1185">Reference proteome</keyword>
<dbReference type="CDD" id="cd18793">
    <property type="entry name" value="SF2_C_SNF"/>
    <property type="match status" value="1"/>
</dbReference>
<dbReference type="InterPro" id="IPR000330">
    <property type="entry name" value="SNF2_N"/>
</dbReference>
<dbReference type="CDD" id="cd18011">
    <property type="entry name" value="DEXDc_RapA"/>
    <property type="match status" value="1"/>
</dbReference>
<dbReference type="SUPFAM" id="SSF52540">
    <property type="entry name" value="P-loop containing nucleoside triphosphate hydrolases"/>
    <property type="match status" value="2"/>
</dbReference>
<dbReference type="InterPro" id="IPR057342">
    <property type="entry name" value="DEXDc_RapA"/>
</dbReference>
<keyword evidence="2" id="KW-0378">Hydrolase</keyword>
<keyword evidence="3 8" id="KW-0347">Helicase</keyword>
<evidence type="ECO:0000256" key="3">
    <source>
        <dbReference type="ARBA" id="ARBA00022806"/>
    </source>
</evidence>
<dbReference type="GO" id="GO:0005524">
    <property type="term" value="F:ATP binding"/>
    <property type="evidence" value="ECO:0007669"/>
    <property type="project" value="UniProtKB-KW"/>
</dbReference>
<dbReference type="InterPro" id="IPR001650">
    <property type="entry name" value="Helicase_C-like"/>
</dbReference>
<dbReference type="PANTHER" id="PTHR45766">
    <property type="entry name" value="DNA ANNEALING HELICASE AND ENDONUCLEASE ZRANB3 FAMILY MEMBER"/>
    <property type="match status" value="1"/>
</dbReference>
<organism evidence="8 9">
    <name type="scientific">Dolichospermum compactum NIES-806</name>
    <dbReference type="NCBI Taxonomy" id="1973481"/>
    <lineage>
        <taxon>Bacteria</taxon>
        <taxon>Bacillati</taxon>
        <taxon>Cyanobacteriota</taxon>
        <taxon>Cyanophyceae</taxon>
        <taxon>Nostocales</taxon>
        <taxon>Aphanizomenonaceae</taxon>
        <taxon>Dolichospermum</taxon>
        <taxon>Dolichospermum compactum</taxon>
    </lineage>
</organism>
<accession>A0A1Z4VA97</accession>
<dbReference type="InterPro" id="IPR038718">
    <property type="entry name" value="SNF2-like_sf"/>
</dbReference>
<evidence type="ECO:0000256" key="1">
    <source>
        <dbReference type="ARBA" id="ARBA00022741"/>
    </source>
</evidence>
<evidence type="ECO:0000313" key="8">
    <source>
        <dbReference type="EMBL" id="BAZ88323.1"/>
    </source>
</evidence>
<gene>
    <name evidence="8" type="ORF">NIES806_45600</name>
</gene>
<dbReference type="Proteomes" id="UP000218702">
    <property type="component" value="Chromosome"/>
</dbReference>
<dbReference type="InterPro" id="IPR049730">
    <property type="entry name" value="SNF2/RAD54-like_C"/>
</dbReference>
<dbReference type="Gene3D" id="3.40.50.300">
    <property type="entry name" value="P-loop containing nucleotide triphosphate hydrolases"/>
    <property type="match status" value="1"/>
</dbReference>
<protein>
    <submittedName>
        <fullName evidence="8">Helicase-like protein</fullName>
    </submittedName>
</protein>
<dbReference type="EMBL" id="AP018316">
    <property type="protein sequence ID" value="BAZ88323.1"/>
    <property type="molecule type" value="Genomic_DNA"/>
</dbReference>
<dbReference type="KEGG" id="dcm:NIES806_45600"/>
<feature type="compositionally biased region" description="Polar residues" evidence="5">
    <location>
        <begin position="255"/>
        <end position="271"/>
    </location>
</feature>
<dbReference type="GO" id="GO:0004386">
    <property type="term" value="F:helicase activity"/>
    <property type="evidence" value="ECO:0007669"/>
    <property type="project" value="UniProtKB-KW"/>
</dbReference>
<keyword evidence="4" id="KW-0067">ATP-binding</keyword>
<dbReference type="InterPro" id="IPR014001">
    <property type="entry name" value="Helicase_ATP-bd"/>
</dbReference>
<dbReference type="Pfam" id="PF00271">
    <property type="entry name" value="Helicase_C"/>
    <property type="match status" value="1"/>
</dbReference>
<evidence type="ECO:0000259" key="6">
    <source>
        <dbReference type="PROSITE" id="PS51192"/>
    </source>
</evidence>
<dbReference type="PROSITE" id="PS51192">
    <property type="entry name" value="HELICASE_ATP_BIND_1"/>
    <property type="match status" value="1"/>
</dbReference>
<dbReference type="Gene3D" id="3.40.50.10810">
    <property type="entry name" value="Tandem AAA-ATPase domain"/>
    <property type="match status" value="1"/>
</dbReference>
<proteinExistence type="predicted"/>
<feature type="domain" description="Helicase ATP-binding" evidence="6">
    <location>
        <begin position="325"/>
        <end position="510"/>
    </location>
</feature>
<evidence type="ECO:0000256" key="5">
    <source>
        <dbReference type="SAM" id="MobiDB-lite"/>
    </source>
</evidence>
<evidence type="ECO:0000256" key="4">
    <source>
        <dbReference type="ARBA" id="ARBA00022840"/>
    </source>
</evidence>
<dbReference type="OrthoDB" id="9814088at2"/>
<dbReference type="PANTHER" id="PTHR45766:SF6">
    <property type="entry name" value="SWI_SNF-RELATED MATRIX-ASSOCIATED ACTIN-DEPENDENT REGULATOR OF CHROMATIN SUBFAMILY A-LIKE PROTEIN 1"/>
    <property type="match status" value="1"/>
</dbReference>
<evidence type="ECO:0000313" key="9">
    <source>
        <dbReference type="Proteomes" id="UP000218702"/>
    </source>
</evidence>
<keyword evidence="1" id="KW-0547">Nucleotide-binding</keyword>
<sequence>MKPLRDTSWKISYSSNTHNTIADFYIPALESAIQYDRKSGFFSSAILSKVARGLGAMLHNQGKIRLMMGCQFSPQDLQAIEQGYTLRDALLIRLDADLTPPENFAQLKHLEILSWLIQNQYLDIKIAIPLQENGLPEDSIQQLDPQHIFHEKVGIFTDSNGDKLAFNGSNNESIAGWEKNVESFHVYCSWEGGRELDRVEEEVSRFEQLWYNLSPNVRVFEIPEAVQQKLLNYAPTSKPTWNPQIEFDSRPIKNADSSPLTVDGSQFTDNRKNTANSQQLTAINEEEKQAFYQLANIHQHPGCLDFCLKSIPIKPWPHQIKILRRVAETFPKSFLIADEVGLGKTIETGLILRYLLLAKKAKRVLILSPASVQPQWQEELREKFNLHFWSYNQNLFTVHSSLLTEQYRQQSKINNPWNSQDLILASSHLVRRKERMQELLAAEPWDLVILDEAHHARRKSPQNRKETPNRLLELMQQLKDKTQALILLSATPMQIDAIEVFDLLNLLGMQGHWSYGDNFCNYFESLPSSVKPEILNFWQVMSNDYFQQGGKPCSRLQQFLNQQDRNIAYKMQDLWERGRKISNHKQLLADENFINTSRQYLTVNTPLKDLMFRHTRDTLRQYYQRGLLTQDIPSRIVQDNAISLEINREVPLYQAVSNYVRHFYRLAQKDQRTCRGFLMTLYRKRLTSSFYAIKASLQRGLDCLLTKQGSFITEDDYADIDEANDAVISGMESFFEEVDPQEIQYLEDLLQQFENTGEDSKLSHFIQILRQELSQRESAIVFTQYTDTMDYLRDALKELYGSQVACYSGRGGELLKVNTQHSTGNSEPTWCVVPKEEIKRKFRQDEIKILLCTESASEGLNLQNCGVLINYDMPWNPMRVEQRIGRIDRIGQRYTTVRIHNFYYDGTVEAKVYRKLRDRINAFATVVGNLQPILAKVPTFIEQAAMSADPEEEDVLMSEFDSVLDAPLRSGIEAMVTMDLDADLAEIQKPIPPTPFTPESIEHLFTTSTILKSAGVIFQPNGERTWLLIYKSREYQITFYPDMFDEMPSLRVINFGEPLFAEFLQMTQNLWVSR</sequence>